<keyword evidence="6" id="KW-0547">Nucleotide-binding</keyword>
<dbReference type="GO" id="GO:0000155">
    <property type="term" value="F:phosphorelay sensor kinase activity"/>
    <property type="evidence" value="ECO:0007669"/>
    <property type="project" value="InterPro"/>
</dbReference>
<keyword evidence="11" id="KW-0812">Transmembrane</keyword>
<evidence type="ECO:0000256" key="9">
    <source>
        <dbReference type="ARBA" id="ARBA00023012"/>
    </source>
</evidence>
<feature type="transmembrane region" description="Helical" evidence="11">
    <location>
        <begin position="12"/>
        <end position="33"/>
    </location>
</feature>
<dbReference type="InterPro" id="IPR003594">
    <property type="entry name" value="HATPase_dom"/>
</dbReference>
<dbReference type="SUPFAM" id="SSF47384">
    <property type="entry name" value="Homodimeric domain of signal transducing histidine kinase"/>
    <property type="match status" value="1"/>
</dbReference>
<dbReference type="GO" id="GO:0030295">
    <property type="term" value="F:protein kinase activator activity"/>
    <property type="evidence" value="ECO:0007669"/>
    <property type="project" value="TreeGrafter"/>
</dbReference>
<keyword evidence="8" id="KW-0067">ATP-binding</keyword>
<dbReference type="Pfam" id="PF02518">
    <property type="entry name" value="HATPase_c"/>
    <property type="match status" value="1"/>
</dbReference>
<evidence type="ECO:0000256" key="10">
    <source>
        <dbReference type="ARBA" id="ARBA00023136"/>
    </source>
</evidence>
<keyword evidence="5" id="KW-0808">Transferase</keyword>
<proteinExistence type="predicted"/>
<dbReference type="Gene3D" id="1.10.287.130">
    <property type="match status" value="1"/>
</dbReference>
<evidence type="ECO:0000256" key="5">
    <source>
        <dbReference type="ARBA" id="ARBA00022679"/>
    </source>
</evidence>
<dbReference type="EC" id="2.7.13.3" evidence="3"/>
<dbReference type="FunFam" id="3.30.565.10:FF:000006">
    <property type="entry name" value="Sensor histidine kinase WalK"/>
    <property type="match status" value="1"/>
</dbReference>
<dbReference type="CDD" id="cd00082">
    <property type="entry name" value="HisKA"/>
    <property type="match status" value="1"/>
</dbReference>
<dbReference type="SMART" id="SM00388">
    <property type="entry name" value="HisKA"/>
    <property type="match status" value="1"/>
</dbReference>
<dbReference type="PANTHER" id="PTHR42878">
    <property type="entry name" value="TWO-COMPONENT HISTIDINE KINASE"/>
    <property type="match status" value="1"/>
</dbReference>
<dbReference type="InterPro" id="IPR004358">
    <property type="entry name" value="Sig_transdc_His_kin-like_C"/>
</dbReference>
<dbReference type="STRING" id="872970.SAMN04488134_101619"/>
<protein>
    <recommendedName>
        <fullName evidence="3">histidine kinase</fullName>
        <ecNumber evidence="3">2.7.13.3</ecNumber>
    </recommendedName>
</protein>
<comment type="subcellular location">
    <subcellularLocation>
        <location evidence="2">Cell membrane</location>
        <topology evidence="2">Multi-pass membrane protein</topology>
    </subcellularLocation>
</comment>
<dbReference type="PRINTS" id="PR00344">
    <property type="entry name" value="BCTRLSENSOR"/>
</dbReference>
<dbReference type="PROSITE" id="PS50109">
    <property type="entry name" value="HIS_KIN"/>
    <property type="match status" value="1"/>
</dbReference>
<dbReference type="AlphaFoldDB" id="A0A1H8IHN3"/>
<evidence type="ECO:0000259" key="12">
    <source>
        <dbReference type="PROSITE" id="PS50109"/>
    </source>
</evidence>
<evidence type="ECO:0000256" key="8">
    <source>
        <dbReference type="ARBA" id="ARBA00022840"/>
    </source>
</evidence>
<evidence type="ECO:0000256" key="6">
    <source>
        <dbReference type="ARBA" id="ARBA00022741"/>
    </source>
</evidence>
<keyword evidence="7 13" id="KW-0418">Kinase</keyword>
<dbReference type="InterPro" id="IPR036890">
    <property type="entry name" value="HATPase_C_sf"/>
</dbReference>
<dbReference type="RefSeq" id="WP_091494688.1">
    <property type="nucleotide sequence ID" value="NZ_FODJ01000001.1"/>
</dbReference>
<dbReference type="InterPro" id="IPR003661">
    <property type="entry name" value="HisK_dim/P_dom"/>
</dbReference>
<dbReference type="Pfam" id="PF00512">
    <property type="entry name" value="HisKA"/>
    <property type="match status" value="1"/>
</dbReference>
<dbReference type="Proteomes" id="UP000199300">
    <property type="component" value="Unassembled WGS sequence"/>
</dbReference>
<dbReference type="GO" id="GO:0007234">
    <property type="term" value="P:osmosensory signaling via phosphorelay pathway"/>
    <property type="evidence" value="ECO:0007669"/>
    <property type="project" value="TreeGrafter"/>
</dbReference>
<dbReference type="SUPFAM" id="SSF55874">
    <property type="entry name" value="ATPase domain of HSP90 chaperone/DNA topoisomerase II/histidine kinase"/>
    <property type="match status" value="1"/>
</dbReference>
<keyword evidence="10 11" id="KW-0472">Membrane</keyword>
<dbReference type="EMBL" id="FODJ01000001">
    <property type="protein sequence ID" value="SEN67861.1"/>
    <property type="molecule type" value="Genomic_DNA"/>
</dbReference>
<dbReference type="Gene3D" id="6.10.340.10">
    <property type="match status" value="1"/>
</dbReference>
<keyword evidence="4" id="KW-0597">Phosphoprotein</keyword>
<evidence type="ECO:0000256" key="3">
    <source>
        <dbReference type="ARBA" id="ARBA00012438"/>
    </source>
</evidence>
<reference evidence="13 14" key="1">
    <citation type="submission" date="2016-10" db="EMBL/GenBank/DDBJ databases">
        <authorList>
            <person name="de Groot N.N."/>
        </authorList>
    </citation>
    <scope>NUCLEOTIDE SEQUENCE [LARGE SCALE GENOMIC DNA]</scope>
    <source>
        <strain evidence="13 14">CGMCC 1.10434</strain>
    </source>
</reference>
<dbReference type="SMART" id="SM00387">
    <property type="entry name" value="HATPase_c"/>
    <property type="match status" value="1"/>
</dbReference>
<keyword evidence="9" id="KW-0902">Two-component regulatory system</keyword>
<dbReference type="GO" id="GO:0000156">
    <property type="term" value="F:phosphorelay response regulator activity"/>
    <property type="evidence" value="ECO:0007669"/>
    <property type="project" value="TreeGrafter"/>
</dbReference>
<evidence type="ECO:0000256" key="7">
    <source>
        <dbReference type="ARBA" id="ARBA00022777"/>
    </source>
</evidence>
<feature type="transmembrane region" description="Helical" evidence="11">
    <location>
        <begin position="152"/>
        <end position="172"/>
    </location>
</feature>
<dbReference type="GO" id="GO:0005524">
    <property type="term" value="F:ATP binding"/>
    <property type="evidence" value="ECO:0007669"/>
    <property type="project" value="UniProtKB-KW"/>
</dbReference>
<evidence type="ECO:0000313" key="13">
    <source>
        <dbReference type="EMBL" id="SEN67861.1"/>
    </source>
</evidence>
<dbReference type="Gene3D" id="3.30.565.10">
    <property type="entry name" value="Histidine kinase-like ATPase, C-terminal domain"/>
    <property type="match status" value="1"/>
</dbReference>
<dbReference type="InterPro" id="IPR005467">
    <property type="entry name" value="His_kinase_dom"/>
</dbReference>
<dbReference type="CDD" id="cd00075">
    <property type="entry name" value="HATPase"/>
    <property type="match status" value="1"/>
</dbReference>
<evidence type="ECO:0000256" key="4">
    <source>
        <dbReference type="ARBA" id="ARBA00022553"/>
    </source>
</evidence>
<evidence type="ECO:0000256" key="2">
    <source>
        <dbReference type="ARBA" id="ARBA00004651"/>
    </source>
</evidence>
<keyword evidence="14" id="KW-1185">Reference proteome</keyword>
<evidence type="ECO:0000313" key="14">
    <source>
        <dbReference type="Proteomes" id="UP000199300"/>
    </source>
</evidence>
<comment type="catalytic activity">
    <reaction evidence="1">
        <text>ATP + protein L-histidine = ADP + protein N-phospho-L-histidine.</text>
        <dbReference type="EC" id="2.7.13.3"/>
    </reaction>
</comment>
<dbReference type="PANTHER" id="PTHR42878:SF7">
    <property type="entry name" value="SENSOR HISTIDINE KINASE GLRK"/>
    <property type="match status" value="1"/>
</dbReference>
<name>A0A1H8IHN3_9BACI</name>
<dbReference type="Pfam" id="PF18719">
    <property type="entry name" value="ArlS_N"/>
    <property type="match status" value="1"/>
</dbReference>
<accession>A0A1H8IHN3</accession>
<evidence type="ECO:0000256" key="11">
    <source>
        <dbReference type="SAM" id="Phobius"/>
    </source>
</evidence>
<dbReference type="FunFam" id="1.10.287.130:FF:000001">
    <property type="entry name" value="Two-component sensor histidine kinase"/>
    <property type="match status" value="1"/>
</dbReference>
<gene>
    <name evidence="13" type="ORF">SAMN04488134_101619</name>
</gene>
<feature type="domain" description="Histidine kinase" evidence="12">
    <location>
        <begin position="239"/>
        <end position="449"/>
    </location>
</feature>
<dbReference type="InterPro" id="IPR041610">
    <property type="entry name" value="ArlS_N"/>
</dbReference>
<dbReference type="OrthoDB" id="9786919at2"/>
<dbReference type="InterPro" id="IPR050351">
    <property type="entry name" value="BphY/WalK/GraS-like"/>
</dbReference>
<dbReference type="GO" id="GO:0005886">
    <property type="term" value="C:plasma membrane"/>
    <property type="evidence" value="ECO:0007669"/>
    <property type="project" value="UniProtKB-SubCell"/>
</dbReference>
<evidence type="ECO:0000256" key="1">
    <source>
        <dbReference type="ARBA" id="ARBA00000085"/>
    </source>
</evidence>
<sequence>MTLKGKTVLTSITTFLLFLIIVFSLIYFSFRFISVNQEMSRIVDQTDIVMEALASDEGQGVDAIQLLRAYLPTDGMIRIIGPDGAVIQAITKEQQLTTIEPIYRASHHQAQKIDNQLGHYALVSRPIIWSDGSVVTLEVVESLEQIDEVMETLSLVLFVALLIMVIPAWLAGKWIGQIVIKPIGRLNAVMQENQQNGQWKDLVIKGKEKDEIVQLGLTYNEMNGRIKDNFLKQKQFVADASHELKTPLAIIKSYAQLIKRQGQTRPEVLNESVQAIEFETNRMDKLIQQMLALATLDRADKLKFESVDIAKLCREIVRSCSLTYNRTITFESDQAAILASVDREKIKQVLYILLDNAQKYSEQPINVVVQQFNDCVKLSVSDFGEGIPAEEQAKIFNRFYRIDKARSRGTGGSGLGLAIAHAIIAAHGGELAIESEVGKGSTFSFTLRE</sequence>
<organism evidence="13 14">
    <name type="scientific">Amphibacillus marinus</name>
    <dbReference type="NCBI Taxonomy" id="872970"/>
    <lineage>
        <taxon>Bacteria</taxon>
        <taxon>Bacillati</taxon>
        <taxon>Bacillota</taxon>
        <taxon>Bacilli</taxon>
        <taxon>Bacillales</taxon>
        <taxon>Bacillaceae</taxon>
        <taxon>Amphibacillus</taxon>
    </lineage>
</organism>
<keyword evidence="11" id="KW-1133">Transmembrane helix</keyword>
<dbReference type="InterPro" id="IPR036097">
    <property type="entry name" value="HisK_dim/P_sf"/>
</dbReference>